<organism evidence="4 5">
    <name type="scientific">Agrobacterium radiobacter</name>
    <dbReference type="NCBI Taxonomy" id="362"/>
    <lineage>
        <taxon>Bacteria</taxon>
        <taxon>Pseudomonadati</taxon>
        <taxon>Pseudomonadota</taxon>
        <taxon>Alphaproteobacteria</taxon>
        <taxon>Hyphomicrobiales</taxon>
        <taxon>Rhizobiaceae</taxon>
        <taxon>Rhizobium/Agrobacterium group</taxon>
        <taxon>Agrobacterium</taxon>
        <taxon>Agrobacterium tumefaciens complex</taxon>
    </lineage>
</organism>
<accession>A0ABR6JD72</accession>
<dbReference type="PANTHER" id="PTHR22916:SF51">
    <property type="entry name" value="GLYCOSYLTRANSFERASE EPSH-RELATED"/>
    <property type="match status" value="1"/>
</dbReference>
<comment type="caution">
    <text evidence="4">The sequence shown here is derived from an EMBL/GenBank/DDBJ whole genome shotgun (WGS) entry which is preliminary data.</text>
</comment>
<dbReference type="Proteomes" id="UP000534590">
    <property type="component" value="Unassembled WGS sequence"/>
</dbReference>
<dbReference type="Pfam" id="PF00535">
    <property type="entry name" value="Glycos_transf_2"/>
    <property type="match status" value="1"/>
</dbReference>
<evidence type="ECO:0000259" key="3">
    <source>
        <dbReference type="Pfam" id="PF00535"/>
    </source>
</evidence>
<reference evidence="4 5" key="1">
    <citation type="submission" date="2020-08" db="EMBL/GenBank/DDBJ databases">
        <title>Genomic Encyclopedia of Type Strains, Phase IV (KMG-V): Genome sequencing to study the core and pangenomes of soil and plant-associated prokaryotes.</title>
        <authorList>
            <person name="Whitman W."/>
        </authorList>
    </citation>
    <scope>NUCLEOTIDE SEQUENCE [LARGE SCALE GENOMIC DNA]</scope>
    <source>
        <strain evidence="4 5">SEMIA 461</strain>
    </source>
</reference>
<dbReference type="InterPro" id="IPR001173">
    <property type="entry name" value="Glyco_trans_2-like"/>
</dbReference>
<name>A0ABR6JD72_AGRRD</name>
<evidence type="ECO:0000313" key="5">
    <source>
        <dbReference type="Proteomes" id="UP000534590"/>
    </source>
</evidence>
<dbReference type="PANTHER" id="PTHR22916">
    <property type="entry name" value="GLYCOSYLTRANSFERASE"/>
    <property type="match status" value="1"/>
</dbReference>
<keyword evidence="1" id="KW-0328">Glycosyltransferase</keyword>
<dbReference type="CDD" id="cd00761">
    <property type="entry name" value="Glyco_tranf_GTA_type"/>
    <property type="match status" value="1"/>
</dbReference>
<keyword evidence="5" id="KW-1185">Reference proteome</keyword>
<evidence type="ECO:0000256" key="1">
    <source>
        <dbReference type="ARBA" id="ARBA00022676"/>
    </source>
</evidence>
<evidence type="ECO:0000313" key="4">
    <source>
        <dbReference type="EMBL" id="MBB4492889.1"/>
    </source>
</evidence>
<dbReference type="InterPro" id="IPR029044">
    <property type="entry name" value="Nucleotide-diphossugar_trans"/>
</dbReference>
<dbReference type="SUPFAM" id="SSF53448">
    <property type="entry name" value="Nucleotide-diphospho-sugar transferases"/>
    <property type="match status" value="1"/>
</dbReference>
<evidence type="ECO:0000256" key="2">
    <source>
        <dbReference type="ARBA" id="ARBA00022679"/>
    </source>
</evidence>
<dbReference type="RefSeq" id="WP_111829398.1">
    <property type="nucleotide sequence ID" value="NZ_JACIGN010000011.1"/>
</dbReference>
<feature type="domain" description="Glycosyltransferase 2-like" evidence="3">
    <location>
        <begin position="6"/>
        <end position="139"/>
    </location>
</feature>
<sequence length="259" mass="29118">MKNVVSVIVPVHYMELYLDQCLSSIELQSHENLEIICINSCSTDNSATIIKRAMLCDSRIRYIQQEIDAGLGGSRNEGLKHATGEYVLFVDSDDWIAQDMIESLVSAIEAHHADYAFGAVEGYDNETSRYLGIEHPFHSLAARKIATDGVIDIAKHPTILTDMYPSAWLGLRRRAKIAELGVDFPENRLAENHRFHYRYGFNSSRAVYLPIPFYGFYEKLETLISSRDSLHIAIAGHVAGITDNPGQLRHHLRTGRAIS</sequence>
<dbReference type="Gene3D" id="3.90.550.10">
    <property type="entry name" value="Spore Coat Polysaccharide Biosynthesis Protein SpsA, Chain A"/>
    <property type="match status" value="1"/>
</dbReference>
<protein>
    <submittedName>
        <fullName evidence="4">Glycosyltransferase involved in cell wall biosynthesis</fullName>
    </submittedName>
</protein>
<dbReference type="EMBL" id="JACIHP010000007">
    <property type="protein sequence ID" value="MBB4492889.1"/>
    <property type="molecule type" value="Genomic_DNA"/>
</dbReference>
<gene>
    <name evidence="4" type="ORF">GGE40_004740</name>
</gene>
<proteinExistence type="predicted"/>
<keyword evidence="2" id="KW-0808">Transferase</keyword>